<evidence type="ECO:0000313" key="1">
    <source>
        <dbReference type="EMBL" id="TKY92204.1"/>
    </source>
</evidence>
<keyword evidence="1" id="KW-0067">ATP-binding</keyword>
<dbReference type="Proteomes" id="UP000315423">
    <property type="component" value="Unassembled WGS sequence"/>
</dbReference>
<sequence length="346" mass="38317">DVSCTLGKFELININAIINSGEFFVLLGPTGAGKTILLEAIAGFHTITGSIMIGDKDITDLVPEKRNIGFGFQDYTLFPHLTVEENIRFGLKYRNISSVQADRRVRELIAISKLEGFEQRKPDTLSGGERQRVTLARALVIQPEVLLLDEPLSALDEQTKEVLRDEIHRIISTFNVTTIYVTHDQTEAAMLGDRIGIMMKGCMIQVGTPTEIFYQPVNEEVAAFVGMENILEGLVTSSEEGITTINVNGSNLHVIDTYDTQKTKTVRVCLRPEDIILSQTAVKTSARNLIKGTVTRLSPYGTLIRVQVDCGYPLTVIISRRSMEDLHLEVGSVVYASFKASTVHML</sequence>
<feature type="non-terminal residue" evidence="1">
    <location>
        <position position="1"/>
    </location>
</feature>
<accession>A0AC61SC37</accession>
<evidence type="ECO:0000313" key="2">
    <source>
        <dbReference type="Proteomes" id="UP000315423"/>
    </source>
</evidence>
<gene>
    <name evidence="1" type="ORF">C5S46_01840</name>
</gene>
<protein>
    <submittedName>
        <fullName evidence="1">ABC transporter ATP-binding protein</fullName>
    </submittedName>
</protein>
<reference evidence="1" key="1">
    <citation type="submission" date="2018-09" db="EMBL/GenBank/DDBJ databases">
        <title>A genomic encyclopedia of anaerobic methanotrophic archaea.</title>
        <authorList>
            <person name="Skennerton C.T."/>
            <person name="Chadwick G.L."/>
            <person name="Laso-Perez R."/>
            <person name="Leu A.O."/>
            <person name="Speth D.R."/>
            <person name="Yu H."/>
            <person name="Morgan-Lang C."/>
            <person name="Hatzenpichler R."/>
            <person name="Goudeau D."/>
            <person name="Malmstrom R."/>
            <person name="Woyke T."/>
            <person name="Hallam S."/>
            <person name="Tyson G.W."/>
            <person name="Wegener G."/>
            <person name="Boetius A."/>
            <person name="Orphan V.J."/>
        </authorList>
    </citation>
    <scope>NUCLEOTIDE SEQUENCE</scope>
    <source>
        <strain evidence="1">CONS3730D10UFb2</strain>
    </source>
</reference>
<dbReference type="EMBL" id="QYBA01000061">
    <property type="protein sequence ID" value="TKY92204.1"/>
    <property type="molecule type" value="Genomic_DNA"/>
</dbReference>
<organism evidence="1 2">
    <name type="scientific">Candidatus Methanomarinus sp</name>
    <dbReference type="NCBI Taxonomy" id="3386244"/>
    <lineage>
        <taxon>Archaea</taxon>
        <taxon>Methanobacteriati</taxon>
        <taxon>Methanobacteriota</taxon>
        <taxon>Stenosarchaea group</taxon>
        <taxon>Methanomicrobia</taxon>
        <taxon>Methanosarcinales</taxon>
        <taxon>ANME-2 cluster</taxon>
        <taxon>Candidatus Methanocomedenaceae</taxon>
        <taxon>Candidatus Methanomarinus</taxon>
    </lineage>
</organism>
<proteinExistence type="predicted"/>
<keyword evidence="1" id="KW-0547">Nucleotide-binding</keyword>
<comment type="caution">
    <text evidence="1">The sequence shown here is derived from an EMBL/GenBank/DDBJ whole genome shotgun (WGS) entry which is preliminary data.</text>
</comment>
<name>A0AC61SC37_9EURY</name>